<proteinExistence type="inferred from homology"/>
<dbReference type="EMBL" id="AMRG01000012">
    <property type="protein sequence ID" value="EKE82058.1"/>
    <property type="molecule type" value="Genomic_DNA"/>
</dbReference>
<dbReference type="GO" id="GO:0009424">
    <property type="term" value="C:bacterial-type flagellum hook"/>
    <property type="evidence" value="ECO:0007669"/>
    <property type="project" value="TreeGrafter"/>
</dbReference>
<feature type="domain" description="Flagellar hook protein FlgE/F/G-like D1" evidence="10">
    <location>
        <begin position="83"/>
        <end position="154"/>
    </location>
</feature>
<comment type="caution">
    <text evidence="11">The sequence shown here is derived from an EMBL/GenBank/DDBJ whole genome shotgun (WGS) entry which is preliminary data.</text>
</comment>
<dbReference type="Proteomes" id="UP000014115">
    <property type="component" value="Unassembled WGS sequence"/>
</dbReference>
<dbReference type="RefSeq" id="WP_008489253.1">
    <property type="nucleotide sequence ID" value="NZ_AMRG01000012.1"/>
</dbReference>
<evidence type="ECO:0000259" key="9">
    <source>
        <dbReference type="Pfam" id="PF07559"/>
    </source>
</evidence>
<protein>
    <recommendedName>
        <fullName evidence="3 5">Flagellar hook protein FlgE</fullName>
    </recommendedName>
</protein>
<keyword evidence="11" id="KW-0282">Flagellum</keyword>
<sequence>MSFNIALSGLAASQKDLDVTANNIANVKTTGFKESRAEFADVYATSIFNSGKTKVGDGVLTSQVAQQFSQGTLSFTNNSLDMAISGNGFFVTSDNLGSRDFSYTRAGAFKLNKDSFITDNQGNYLQGYQVDRNSGNTSSTSLATTQPIRIPDTAGAPQATSNIYTTFNVDARLTSIPDDGATPPASNFDPATASSYSNSTSATVYDSLGESHVVTTYYVKRGPNTWDIYGTFDGKEIDMDLTGGAQAGATSAAGATSTRITFNADGTPNITPPDVSFPPVQLDLSGTDPNGDPYLTNGADNTQTINLNFQDQTGTQVPSQFADDFTQESLDQDGTTVGRLTNVEIDSSGLVAATYSNGDVQYLGQVALVRFANEQGLTQVGNTAWRQSISSGEPLAGEPNTGTYGAIEASALENANVNLTQELVDLISAQRNFQANSRSLEVNSTLQQTVLQIR</sequence>
<reference evidence="11 12" key="1">
    <citation type="journal article" date="2012" name="J. Bacteriol.">
        <title>Genome Sequence of Idiomarina xiamenensis Type Strain 10-D-4.</title>
        <authorList>
            <person name="Lai Q."/>
            <person name="Wang L."/>
            <person name="Wang W."/>
            <person name="Shao Z."/>
        </authorList>
    </citation>
    <scope>NUCLEOTIDE SEQUENCE [LARGE SCALE GENOMIC DNA]</scope>
    <source>
        <strain evidence="11 12">10-D-4</strain>
    </source>
</reference>
<dbReference type="Pfam" id="PF00460">
    <property type="entry name" value="Flg_bb_rod"/>
    <property type="match status" value="1"/>
</dbReference>
<feature type="domain" description="Flagellar basal-body/hook protein C-terminal" evidence="8">
    <location>
        <begin position="410"/>
        <end position="453"/>
    </location>
</feature>
<comment type="function">
    <text evidence="5">A flexible structure which links the flagellar filament to the drive apparatus in the basal body.</text>
</comment>
<dbReference type="STRING" id="740709.A10D4_09784"/>
<feature type="domain" description="Flagellar hook protein FlgE D2" evidence="9">
    <location>
        <begin position="181"/>
        <end position="334"/>
    </location>
</feature>
<feature type="region of interest" description="Disordered" evidence="6">
    <location>
        <begin position="175"/>
        <end position="196"/>
    </location>
</feature>
<dbReference type="NCBIfam" id="TIGR03506">
    <property type="entry name" value="FlgEFG_subfam"/>
    <property type="match status" value="1"/>
</dbReference>
<evidence type="ECO:0000313" key="12">
    <source>
        <dbReference type="Proteomes" id="UP000014115"/>
    </source>
</evidence>
<dbReference type="InterPro" id="IPR010930">
    <property type="entry name" value="Flg_bb/hook_C_dom"/>
</dbReference>
<gene>
    <name evidence="11" type="primary">flgE</name>
    <name evidence="11" type="ORF">A10D4_09784</name>
</gene>
<dbReference type="SUPFAM" id="SSF117143">
    <property type="entry name" value="Flagellar hook protein flgE"/>
    <property type="match status" value="1"/>
</dbReference>
<dbReference type="InterPro" id="IPR011491">
    <property type="entry name" value="FlgE_D2"/>
</dbReference>
<keyword evidence="11" id="KW-0969">Cilium</keyword>
<dbReference type="InterPro" id="IPR001444">
    <property type="entry name" value="Flag_bb_rod_N"/>
</dbReference>
<name>K2K352_9GAMM</name>
<dbReference type="NCBIfam" id="NF004240">
    <property type="entry name" value="PRK05682.1-4"/>
    <property type="match status" value="1"/>
</dbReference>
<evidence type="ECO:0000256" key="1">
    <source>
        <dbReference type="ARBA" id="ARBA00004117"/>
    </source>
</evidence>
<evidence type="ECO:0000256" key="5">
    <source>
        <dbReference type="RuleBase" id="RU362116"/>
    </source>
</evidence>
<dbReference type="InterPro" id="IPR020013">
    <property type="entry name" value="Flagellar_FlgE/F/G"/>
</dbReference>
<evidence type="ECO:0000259" key="8">
    <source>
        <dbReference type="Pfam" id="PF06429"/>
    </source>
</evidence>
<dbReference type="NCBIfam" id="NF004238">
    <property type="entry name" value="PRK05682.1-1"/>
    <property type="match status" value="1"/>
</dbReference>
<dbReference type="Gene3D" id="2.60.98.20">
    <property type="entry name" value="Flagellar hook protein FlgE"/>
    <property type="match status" value="1"/>
</dbReference>
<evidence type="ECO:0000259" key="7">
    <source>
        <dbReference type="Pfam" id="PF00460"/>
    </source>
</evidence>
<evidence type="ECO:0000256" key="6">
    <source>
        <dbReference type="SAM" id="MobiDB-lite"/>
    </source>
</evidence>
<accession>K2K352</accession>
<dbReference type="GO" id="GO:0009425">
    <property type="term" value="C:bacterial-type flagellum basal body"/>
    <property type="evidence" value="ECO:0007669"/>
    <property type="project" value="UniProtKB-SubCell"/>
</dbReference>
<dbReference type="Pfam" id="PF22692">
    <property type="entry name" value="LlgE_F_G_D1"/>
    <property type="match status" value="1"/>
</dbReference>
<evidence type="ECO:0000313" key="11">
    <source>
        <dbReference type="EMBL" id="EKE82058.1"/>
    </source>
</evidence>
<evidence type="ECO:0000256" key="3">
    <source>
        <dbReference type="ARBA" id="ARBA00019015"/>
    </source>
</evidence>
<keyword evidence="11" id="KW-0966">Cell projection</keyword>
<dbReference type="PANTHER" id="PTHR30435">
    <property type="entry name" value="FLAGELLAR PROTEIN"/>
    <property type="match status" value="1"/>
</dbReference>
<dbReference type="GO" id="GO:0005829">
    <property type="term" value="C:cytosol"/>
    <property type="evidence" value="ECO:0007669"/>
    <property type="project" value="TreeGrafter"/>
</dbReference>
<dbReference type="InterPro" id="IPR037058">
    <property type="entry name" value="Falgellar_hook_FlgE_sf"/>
</dbReference>
<dbReference type="Pfam" id="PF07559">
    <property type="entry name" value="FlgE_D2"/>
    <property type="match status" value="1"/>
</dbReference>
<evidence type="ECO:0000256" key="4">
    <source>
        <dbReference type="ARBA" id="ARBA00023143"/>
    </source>
</evidence>
<dbReference type="eggNOG" id="COG1749">
    <property type="taxonomic scope" value="Bacteria"/>
</dbReference>
<dbReference type="InterPro" id="IPR053967">
    <property type="entry name" value="LlgE_F_G-like_D1"/>
</dbReference>
<organism evidence="11 12">
    <name type="scientific">Idiomarina xiamenensis 10-D-4</name>
    <dbReference type="NCBI Taxonomy" id="740709"/>
    <lineage>
        <taxon>Bacteria</taxon>
        <taxon>Pseudomonadati</taxon>
        <taxon>Pseudomonadota</taxon>
        <taxon>Gammaproteobacteria</taxon>
        <taxon>Alteromonadales</taxon>
        <taxon>Idiomarinaceae</taxon>
        <taxon>Idiomarina</taxon>
    </lineage>
</organism>
<keyword evidence="4 5" id="KW-0975">Bacterial flagellum</keyword>
<dbReference type="InterPro" id="IPR037925">
    <property type="entry name" value="FlgE/F/G-like"/>
</dbReference>
<dbReference type="PANTHER" id="PTHR30435:SF1">
    <property type="entry name" value="FLAGELLAR HOOK PROTEIN FLGE"/>
    <property type="match status" value="1"/>
</dbReference>
<dbReference type="OrthoDB" id="8578401at2"/>
<dbReference type="AlphaFoldDB" id="K2K352"/>
<dbReference type="Pfam" id="PF06429">
    <property type="entry name" value="Flg_bbr_C"/>
    <property type="match status" value="1"/>
</dbReference>
<comment type="similarity">
    <text evidence="2 5">Belongs to the flagella basal body rod proteins family.</text>
</comment>
<evidence type="ECO:0000259" key="10">
    <source>
        <dbReference type="Pfam" id="PF22692"/>
    </source>
</evidence>
<feature type="domain" description="Flagellar basal body rod protein N-terminal" evidence="7">
    <location>
        <begin position="3"/>
        <end position="33"/>
    </location>
</feature>
<dbReference type="GO" id="GO:0071978">
    <property type="term" value="P:bacterial-type flagellum-dependent swarming motility"/>
    <property type="evidence" value="ECO:0007669"/>
    <property type="project" value="TreeGrafter"/>
</dbReference>
<comment type="subcellular location">
    <subcellularLocation>
        <location evidence="1 5">Bacterial flagellum basal body</location>
    </subcellularLocation>
</comment>
<dbReference type="PATRIC" id="fig|740709.3.peg.1978"/>
<keyword evidence="12" id="KW-1185">Reference proteome</keyword>
<evidence type="ECO:0000256" key="2">
    <source>
        <dbReference type="ARBA" id="ARBA00009677"/>
    </source>
</evidence>